<organism evidence="1 2">
    <name type="scientific">Trichomonas vaginalis (strain ATCC PRA-98 / G3)</name>
    <dbReference type="NCBI Taxonomy" id="412133"/>
    <lineage>
        <taxon>Eukaryota</taxon>
        <taxon>Metamonada</taxon>
        <taxon>Parabasalia</taxon>
        <taxon>Trichomonadida</taxon>
        <taxon>Trichomonadidae</taxon>
        <taxon>Trichomonas</taxon>
    </lineage>
</organism>
<reference evidence="1" key="1">
    <citation type="submission" date="2006-10" db="EMBL/GenBank/DDBJ databases">
        <authorList>
            <person name="Amadeo P."/>
            <person name="Zhao Q."/>
            <person name="Wortman J."/>
            <person name="Fraser-Liggett C."/>
            <person name="Carlton J."/>
        </authorList>
    </citation>
    <scope>NUCLEOTIDE SEQUENCE</scope>
    <source>
        <strain evidence="1">G3</strain>
    </source>
</reference>
<evidence type="ECO:0000313" key="2">
    <source>
        <dbReference type="Proteomes" id="UP000001542"/>
    </source>
</evidence>
<dbReference type="VEuPathDB" id="TrichDB:TVAGG3_0049120"/>
<dbReference type="SMR" id="A2EIF6"/>
<dbReference type="KEGG" id="tva:4765457"/>
<proteinExistence type="predicted"/>
<evidence type="ECO:0000313" key="1">
    <source>
        <dbReference type="EMBL" id="EAY07561.1"/>
    </source>
</evidence>
<protein>
    <submittedName>
        <fullName evidence="1">Uncharacterized protein</fullName>
    </submittedName>
</protein>
<dbReference type="VEuPathDB" id="TrichDB:TVAG_212000"/>
<dbReference type="EMBL" id="DS113397">
    <property type="protein sequence ID" value="EAY07561.1"/>
    <property type="molecule type" value="Genomic_DNA"/>
</dbReference>
<keyword evidence="2" id="KW-1185">Reference proteome</keyword>
<reference evidence="1" key="2">
    <citation type="journal article" date="2007" name="Science">
        <title>Draft genome sequence of the sexually transmitted pathogen Trichomonas vaginalis.</title>
        <authorList>
            <person name="Carlton J.M."/>
            <person name="Hirt R.P."/>
            <person name="Silva J.C."/>
            <person name="Delcher A.L."/>
            <person name="Schatz M."/>
            <person name="Zhao Q."/>
            <person name="Wortman J.R."/>
            <person name="Bidwell S.L."/>
            <person name="Alsmark U.C.M."/>
            <person name="Besteiro S."/>
            <person name="Sicheritz-Ponten T."/>
            <person name="Noel C.J."/>
            <person name="Dacks J.B."/>
            <person name="Foster P.G."/>
            <person name="Simillion C."/>
            <person name="Van de Peer Y."/>
            <person name="Miranda-Saavedra D."/>
            <person name="Barton G.J."/>
            <person name="Westrop G.D."/>
            <person name="Mueller S."/>
            <person name="Dessi D."/>
            <person name="Fiori P.L."/>
            <person name="Ren Q."/>
            <person name="Paulsen I."/>
            <person name="Zhang H."/>
            <person name="Bastida-Corcuera F.D."/>
            <person name="Simoes-Barbosa A."/>
            <person name="Brown M.T."/>
            <person name="Hayes R.D."/>
            <person name="Mukherjee M."/>
            <person name="Okumura C.Y."/>
            <person name="Schneider R."/>
            <person name="Smith A.J."/>
            <person name="Vanacova S."/>
            <person name="Villalvazo M."/>
            <person name="Haas B.J."/>
            <person name="Pertea M."/>
            <person name="Feldblyum T.V."/>
            <person name="Utterback T.R."/>
            <person name="Shu C.L."/>
            <person name="Osoegawa K."/>
            <person name="de Jong P.J."/>
            <person name="Hrdy I."/>
            <person name="Horvathova L."/>
            <person name="Zubacova Z."/>
            <person name="Dolezal P."/>
            <person name="Malik S.B."/>
            <person name="Logsdon J.M. Jr."/>
            <person name="Henze K."/>
            <person name="Gupta A."/>
            <person name="Wang C.C."/>
            <person name="Dunne R.L."/>
            <person name="Upcroft J.A."/>
            <person name="Upcroft P."/>
            <person name="White O."/>
            <person name="Salzberg S.L."/>
            <person name="Tang P."/>
            <person name="Chiu C.-H."/>
            <person name="Lee Y.-S."/>
            <person name="Embley T.M."/>
            <person name="Coombs G.H."/>
            <person name="Mottram J.C."/>
            <person name="Tachezy J."/>
            <person name="Fraser-Liggett C.M."/>
            <person name="Johnson P.J."/>
        </authorList>
    </citation>
    <scope>NUCLEOTIDE SEQUENCE [LARGE SCALE GENOMIC DNA]</scope>
    <source>
        <strain evidence="1">G3</strain>
    </source>
</reference>
<name>A2EIF6_TRIV3</name>
<accession>A2EIF6</accession>
<dbReference type="AlphaFoldDB" id="A2EIF6"/>
<sequence>MSTEDLESRSMRIYEKISEMLEKSYLKDVIKEKYAKEIFNDLNYILNHYNEVDTLHDYEYVSTTQRFSDMIRRVYLGSKAQQETEENQNVKYEPELVTNILRFFVTIGVEINLNDW</sequence>
<dbReference type="InParanoid" id="A2EIF6"/>
<gene>
    <name evidence="1" type="ORF">TVAG_212000</name>
</gene>
<dbReference type="Proteomes" id="UP000001542">
    <property type="component" value="Unassembled WGS sequence"/>
</dbReference>
<dbReference type="RefSeq" id="XP_001319784.1">
    <property type="nucleotide sequence ID" value="XM_001319749.1"/>
</dbReference>